<keyword evidence="3" id="KW-1185">Reference proteome</keyword>
<feature type="compositionally biased region" description="Polar residues" evidence="1">
    <location>
        <begin position="105"/>
        <end position="129"/>
    </location>
</feature>
<dbReference type="EMBL" id="GL996512">
    <property type="protein sequence ID" value="EGV65815.1"/>
    <property type="molecule type" value="Genomic_DNA"/>
</dbReference>
<organism evidence="3">
    <name type="scientific">Candida tenuis (strain ATCC 10573 / BCRC 21748 / CBS 615 / JCM 9827 / NBRC 10315 / NRRL Y-1498 / VKM Y-70)</name>
    <name type="common">Yeast</name>
    <name type="synonym">Yamadazyma tenuis</name>
    <dbReference type="NCBI Taxonomy" id="590646"/>
    <lineage>
        <taxon>Eukaryota</taxon>
        <taxon>Fungi</taxon>
        <taxon>Dikarya</taxon>
        <taxon>Ascomycota</taxon>
        <taxon>Saccharomycotina</taxon>
        <taxon>Pichiomycetes</taxon>
        <taxon>Debaryomycetaceae</taxon>
        <taxon>Yamadazyma</taxon>
    </lineage>
</organism>
<feature type="region of interest" description="Disordered" evidence="1">
    <location>
        <begin position="105"/>
        <end position="156"/>
    </location>
</feature>
<feature type="compositionally biased region" description="Polar residues" evidence="1">
    <location>
        <begin position="142"/>
        <end position="156"/>
    </location>
</feature>
<evidence type="ECO:0000313" key="3">
    <source>
        <dbReference type="Proteomes" id="UP000000707"/>
    </source>
</evidence>
<feature type="compositionally biased region" description="Low complexity" evidence="1">
    <location>
        <begin position="1"/>
        <end position="22"/>
    </location>
</feature>
<evidence type="ECO:0000313" key="2">
    <source>
        <dbReference type="EMBL" id="EGV65815.1"/>
    </source>
</evidence>
<proteinExistence type="predicted"/>
<dbReference type="KEGG" id="cten:18246633"/>
<dbReference type="AlphaFoldDB" id="G3AYB9"/>
<dbReference type="GeneID" id="18246633"/>
<evidence type="ECO:0000256" key="1">
    <source>
        <dbReference type="SAM" id="MobiDB-lite"/>
    </source>
</evidence>
<name>G3AYB9_CANTC</name>
<accession>G3AYB9</accession>
<feature type="region of interest" description="Disordered" evidence="1">
    <location>
        <begin position="1"/>
        <end position="29"/>
    </location>
</feature>
<gene>
    <name evidence="2" type="ORF">CANTEDRAFT_112678</name>
</gene>
<dbReference type="eggNOG" id="ENOG502S8I0">
    <property type="taxonomic scope" value="Eukaryota"/>
</dbReference>
<dbReference type="Proteomes" id="UP000000707">
    <property type="component" value="Unassembled WGS sequence"/>
</dbReference>
<protein>
    <submittedName>
        <fullName evidence="2">Uncharacterized protein</fullName>
    </submittedName>
</protein>
<reference evidence="2 3" key="1">
    <citation type="journal article" date="2011" name="Proc. Natl. Acad. Sci. U.S.A.">
        <title>Comparative genomics of xylose-fermenting fungi for enhanced biofuel production.</title>
        <authorList>
            <person name="Wohlbach D.J."/>
            <person name="Kuo A."/>
            <person name="Sato T.K."/>
            <person name="Potts K.M."/>
            <person name="Salamov A.A."/>
            <person name="LaButti K.M."/>
            <person name="Sun H."/>
            <person name="Clum A."/>
            <person name="Pangilinan J.L."/>
            <person name="Lindquist E.A."/>
            <person name="Lucas S."/>
            <person name="Lapidus A."/>
            <person name="Jin M."/>
            <person name="Gunawan C."/>
            <person name="Balan V."/>
            <person name="Dale B.E."/>
            <person name="Jeffries T.W."/>
            <person name="Zinkel R."/>
            <person name="Barry K.W."/>
            <person name="Grigoriev I.V."/>
            <person name="Gasch A.P."/>
        </authorList>
    </citation>
    <scope>NUCLEOTIDE SEQUENCE [LARGE SCALE GENOMIC DNA]</scope>
    <source>
        <strain evidence="3">ATCC 10573 / BCRC 21748 / CBS 615 / JCM 9827 / NBRC 10315 / NRRL Y-1498 / VKM Y-70</strain>
    </source>
</reference>
<dbReference type="HOGENOM" id="CLU_1669203_0_0_1"/>
<dbReference type="OrthoDB" id="5408025at2759"/>
<sequence length="156" mass="16990">MYSNYQPSSSSTSSQQYSPPISNGILMDNNTSPNLNYDSLGSSISSISSSYSFHNPRLRYYLSKSFDVEDDMEFCPEINADSFNVGGHSPGIKKFNPYTASVFSPTTGVASSNGDQMSPVSNQPQSPRVSTPRIRKPLEIVNPSTKMRVSSPAVSK</sequence>